<dbReference type="GO" id="GO:0003700">
    <property type="term" value="F:DNA-binding transcription factor activity"/>
    <property type="evidence" value="ECO:0007669"/>
    <property type="project" value="InterPro"/>
</dbReference>
<keyword evidence="3" id="KW-0804">Transcription</keyword>
<sequence length="147" mass="15910">MKPQTVHVDTTSPTPPYEQVRAQLADLIMGGYLRADARLPSVRQLATDLGLAPGTVARAYRELESEGLIRSRRGAGTRVTPPQDRVRHEEELLAEAARAYIAAGRSLGADDERLHMALRAALRAEEADLPAPSEGARNPDGRKIPPG</sequence>
<dbReference type="KEGG" id="sbat:G4Z16_29050"/>
<reference evidence="7" key="1">
    <citation type="submission" date="2020-02" db="EMBL/GenBank/DDBJ databases">
        <title>Streptomyces sp. ASO4wet.</title>
        <authorList>
            <person name="Risdian C."/>
            <person name="Landwehr W."/>
            <person name="Schupp P."/>
            <person name="Wink J."/>
        </authorList>
    </citation>
    <scope>NUCLEOTIDE SEQUENCE [LARGE SCALE GENOMIC DNA]</scope>
    <source>
        <strain evidence="7">ASO4wet</strain>
    </source>
</reference>
<feature type="region of interest" description="Disordered" evidence="4">
    <location>
        <begin position="124"/>
        <end position="147"/>
    </location>
</feature>
<accession>A0A7T1TB84</accession>
<evidence type="ECO:0000259" key="5">
    <source>
        <dbReference type="PROSITE" id="PS50949"/>
    </source>
</evidence>
<dbReference type="InterPro" id="IPR000524">
    <property type="entry name" value="Tscrpt_reg_HTH_GntR"/>
</dbReference>
<evidence type="ECO:0000313" key="7">
    <source>
        <dbReference type="Proteomes" id="UP000595046"/>
    </source>
</evidence>
<evidence type="ECO:0000256" key="2">
    <source>
        <dbReference type="ARBA" id="ARBA00023125"/>
    </source>
</evidence>
<keyword evidence="7" id="KW-1185">Reference proteome</keyword>
<dbReference type="Pfam" id="PF00392">
    <property type="entry name" value="GntR"/>
    <property type="match status" value="1"/>
</dbReference>
<dbReference type="Proteomes" id="UP000595046">
    <property type="component" value="Chromosome"/>
</dbReference>
<gene>
    <name evidence="6" type="ORF">G4Z16_29050</name>
</gene>
<dbReference type="PROSITE" id="PS50949">
    <property type="entry name" value="HTH_GNTR"/>
    <property type="match status" value="1"/>
</dbReference>
<dbReference type="InterPro" id="IPR036390">
    <property type="entry name" value="WH_DNA-bd_sf"/>
</dbReference>
<dbReference type="Gene3D" id="1.10.10.10">
    <property type="entry name" value="Winged helix-like DNA-binding domain superfamily/Winged helix DNA-binding domain"/>
    <property type="match status" value="1"/>
</dbReference>
<name>A0A7T1TB84_9ACTN</name>
<evidence type="ECO:0000256" key="3">
    <source>
        <dbReference type="ARBA" id="ARBA00023163"/>
    </source>
</evidence>
<feature type="domain" description="HTH gntR-type" evidence="5">
    <location>
        <begin position="14"/>
        <end position="82"/>
    </location>
</feature>
<dbReference type="EMBL" id="CP048882">
    <property type="protein sequence ID" value="QPP09793.1"/>
    <property type="molecule type" value="Genomic_DNA"/>
</dbReference>
<dbReference type="AlphaFoldDB" id="A0A7T1TB84"/>
<dbReference type="PANTHER" id="PTHR38445">
    <property type="entry name" value="HTH-TYPE TRANSCRIPTIONAL REPRESSOR YTRA"/>
    <property type="match status" value="1"/>
</dbReference>
<evidence type="ECO:0000256" key="4">
    <source>
        <dbReference type="SAM" id="MobiDB-lite"/>
    </source>
</evidence>
<keyword evidence="2" id="KW-0238">DNA-binding</keyword>
<dbReference type="PANTHER" id="PTHR38445:SF9">
    <property type="entry name" value="HTH-TYPE TRANSCRIPTIONAL REPRESSOR YTRA"/>
    <property type="match status" value="1"/>
</dbReference>
<dbReference type="InterPro" id="IPR036388">
    <property type="entry name" value="WH-like_DNA-bd_sf"/>
</dbReference>
<dbReference type="SMART" id="SM00345">
    <property type="entry name" value="HTH_GNTR"/>
    <property type="match status" value="1"/>
</dbReference>
<evidence type="ECO:0000313" key="6">
    <source>
        <dbReference type="EMBL" id="QPP09793.1"/>
    </source>
</evidence>
<evidence type="ECO:0000256" key="1">
    <source>
        <dbReference type="ARBA" id="ARBA00023015"/>
    </source>
</evidence>
<dbReference type="GO" id="GO:0003677">
    <property type="term" value="F:DNA binding"/>
    <property type="evidence" value="ECO:0007669"/>
    <property type="project" value="UniProtKB-KW"/>
</dbReference>
<organism evidence="6 7">
    <name type="scientific">Streptomyces bathyalis</name>
    <dbReference type="NCBI Taxonomy" id="2710756"/>
    <lineage>
        <taxon>Bacteria</taxon>
        <taxon>Bacillati</taxon>
        <taxon>Actinomycetota</taxon>
        <taxon>Actinomycetes</taxon>
        <taxon>Kitasatosporales</taxon>
        <taxon>Streptomycetaceae</taxon>
        <taxon>Streptomyces</taxon>
    </lineage>
</organism>
<proteinExistence type="predicted"/>
<dbReference type="CDD" id="cd07377">
    <property type="entry name" value="WHTH_GntR"/>
    <property type="match status" value="1"/>
</dbReference>
<dbReference type="SUPFAM" id="SSF46785">
    <property type="entry name" value="Winged helix' DNA-binding domain"/>
    <property type="match status" value="1"/>
</dbReference>
<protein>
    <submittedName>
        <fullName evidence="6">GntR family transcriptional regulator</fullName>
    </submittedName>
</protein>
<feature type="compositionally biased region" description="Basic and acidic residues" evidence="4">
    <location>
        <begin position="137"/>
        <end position="147"/>
    </location>
</feature>
<dbReference type="RefSeq" id="WP_197353557.1">
    <property type="nucleotide sequence ID" value="NZ_CP048882.1"/>
</dbReference>
<keyword evidence="1" id="KW-0805">Transcription regulation</keyword>